<sequence>MKNIPTQGELFNQFLKTFTNAQICEYYLLIHDTRSYSVKFPGEDFFRYAQLCDKCVQDPKLKIN</sequence>
<gene>
    <name evidence="1" type="ORF">S03H2_47931</name>
    <name evidence="2" type="ORF">S03H2_61822</name>
</gene>
<dbReference type="EMBL" id="BARU01039933">
    <property type="protein sequence ID" value="GAH86533.1"/>
    <property type="molecule type" value="Genomic_DNA"/>
</dbReference>
<name>X1KX63_9ZZZZ</name>
<evidence type="ECO:0000313" key="1">
    <source>
        <dbReference type="EMBL" id="GAH75096.1"/>
    </source>
</evidence>
<protein>
    <submittedName>
        <fullName evidence="2">Uncharacterized protein</fullName>
    </submittedName>
</protein>
<evidence type="ECO:0000313" key="2">
    <source>
        <dbReference type="EMBL" id="GAH86533.1"/>
    </source>
</evidence>
<comment type="caution">
    <text evidence="2">The sequence shown here is derived from an EMBL/GenBank/DDBJ whole genome shotgun (WGS) entry which is preliminary data.</text>
</comment>
<proteinExistence type="predicted"/>
<dbReference type="AlphaFoldDB" id="X1KX63"/>
<dbReference type="EMBL" id="BARU01030177">
    <property type="protein sequence ID" value="GAH75096.1"/>
    <property type="molecule type" value="Genomic_DNA"/>
</dbReference>
<reference evidence="2" key="1">
    <citation type="journal article" date="2014" name="Front. Microbiol.">
        <title>High frequency of phylogenetically diverse reductive dehalogenase-homologous genes in deep subseafloor sedimentary metagenomes.</title>
        <authorList>
            <person name="Kawai M."/>
            <person name="Futagami T."/>
            <person name="Toyoda A."/>
            <person name="Takaki Y."/>
            <person name="Nishi S."/>
            <person name="Hori S."/>
            <person name="Arai W."/>
            <person name="Tsubouchi T."/>
            <person name="Morono Y."/>
            <person name="Uchiyama I."/>
            <person name="Ito T."/>
            <person name="Fujiyama A."/>
            <person name="Inagaki F."/>
            <person name="Takami H."/>
        </authorList>
    </citation>
    <scope>NUCLEOTIDE SEQUENCE</scope>
    <source>
        <strain evidence="2">Expedition CK06-06</strain>
    </source>
</reference>
<organism evidence="2">
    <name type="scientific">marine sediment metagenome</name>
    <dbReference type="NCBI Taxonomy" id="412755"/>
    <lineage>
        <taxon>unclassified sequences</taxon>
        <taxon>metagenomes</taxon>
        <taxon>ecological metagenomes</taxon>
    </lineage>
</organism>
<accession>X1KX63</accession>